<keyword evidence="5" id="KW-0378">Hydrolase</keyword>
<comment type="catalytic activity">
    <reaction evidence="7">
        <text>Preferential cleavage: (Ac)2-L-Lys-D-Ala-|-D-Ala. Also transpeptidation of peptidyl-alanyl moieties that are N-acyl substituents of D-alanine.</text>
        <dbReference type="EC" id="3.4.16.4"/>
    </reaction>
</comment>
<dbReference type="InterPro" id="IPR001264">
    <property type="entry name" value="Glyco_trans_51"/>
</dbReference>
<evidence type="ECO:0000313" key="11">
    <source>
        <dbReference type="Proteomes" id="UP000031561"/>
    </source>
</evidence>
<dbReference type="EMBL" id="JTHE03000061">
    <property type="protein sequence ID" value="MCM1983476.1"/>
    <property type="molecule type" value="Genomic_DNA"/>
</dbReference>
<evidence type="ECO:0000256" key="1">
    <source>
        <dbReference type="ARBA" id="ARBA00022645"/>
    </source>
</evidence>
<dbReference type="InterPro" id="IPR050396">
    <property type="entry name" value="Glycosyltr_51/Transpeptidase"/>
</dbReference>
<dbReference type="InterPro" id="IPR008984">
    <property type="entry name" value="SMAD_FHA_dom_sf"/>
</dbReference>
<reference evidence="10 11" key="1">
    <citation type="journal article" date="2015" name="Genome Announc.">
        <title>Draft Genome Sequence of Filamentous Marine Cyanobacterium Lyngbya confervoides Strain BDU141951.</title>
        <authorList>
            <person name="Chandrababunaidu M.M."/>
            <person name="Sen D."/>
            <person name="Tripathy S."/>
        </authorList>
    </citation>
    <scope>NUCLEOTIDE SEQUENCE [LARGE SCALE GENOMIC DNA]</scope>
    <source>
        <strain evidence="10 11">BDU141951</strain>
    </source>
</reference>
<keyword evidence="1" id="KW-0121">Carboxypeptidase</keyword>
<dbReference type="InterPro" id="IPR012338">
    <property type="entry name" value="Beta-lactam/transpept-like"/>
</dbReference>
<dbReference type="RefSeq" id="WP_166275272.1">
    <property type="nucleotide sequence ID" value="NZ_JTHE03000061.1"/>
</dbReference>
<keyword evidence="2" id="KW-0645">Protease</keyword>
<feature type="domain" description="FHA" evidence="9">
    <location>
        <begin position="63"/>
        <end position="116"/>
    </location>
</feature>
<dbReference type="InterPro" id="IPR036950">
    <property type="entry name" value="PBP_transglycosylase"/>
</dbReference>
<dbReference type="InterPro" id="IPR001460">
    <property type="entry name" value="PCN-bd_Tpept"/>
</dbReference>
<organism evidence="10 11">
    <name type="scientific">Lyngbya confervoides BDU141951</name>
    <dbReference type="NCBI Taxonomy" id="1574623"/>
    <lineage>
        <taxon>Bacteria</taxon>
        <taxon>Bacillati</taxon>
        <taxon>Cyanobacteriota</taxon>
        <taxon>Cyanophyceae</taxon>
        <taxon>Oscillatoriophycideae</taxon>
        <taxon>Oscillatoriales</taxon>
        <taxon>Microcoleaceae</taxon>
        <taxon>Lyngbya</taxon>
    </lineage>
</organism>
<dbReference type="SUPFAM" id="SSF49879">
    <property type="entry name" value="SMAD/FHA domain"/>
    <property type="match status" value="1"/>
</dbReference>
<keyword evidence="3" id="KW-0328">Glycosyltransferase</keyword>
<dbReference type="SUPFAM" id="SSF56601">
    <property type="entry name" value="beta-lactamase/transpeptidase-like"/>
    <property type="match status" value="1"/>
</dbReference>
<evidence type="ECO:0000256" key="8">
    <source>
        <dbReference type="ARBA" id="ARBA00049902"/>
    </source>
</evidence>
<protein>
    <submittedName>
        <fullName evidence="10">Transglycosylase domain-containing protein</fullName>
    </submittedName>
</protein>
<keyword evidence="11" id="KW-1185">Reference proteome</keyword>
<comment type="caution">
    <text evidence="10">The sequence shown here is derived from an EMBL/GenBank/DDBJ whole genome shotgun (WGS) entry which is preliminary data.</text>
</comment>
<keyword evidence="4" id="KW-0808">Transferase</keyword>
<evidence type="ECO:0000256" key="4">
    <source>
        <dbReference type="ARBA" id="ARBA00022679"/>
    </source>
</evidence>
<name>A0ABD4T476_9CYAN</name>
<accession>A0ABD4T476</accession>
<proteinExistence type="predicted"/>
<gene>
    <name evidence="10" type="ORF">QQ91_0011670</name>
</gene>
<keyword evidence="6" id="KW-0511">Multifunctional enzyme</keyword>
<dbReference type="PANTHER" id="PTHR32282">
    <property type="entry name" value="BINDING PROTEIN TRANSPEPTIDASE, PUTATIVE-RELATED"/>
    <property type="match status" value="1"/>
</dbReference>
<dbReference type="InterPro" id="IPR023346">
    <property type="entry name" value="Lysozyme-like_dom_sf"/>
</dbReference>
<evidence type="ECO:0000259" key="9">
    <source>
        <dbReference type="PROSITE" id="PS50006"/>
    </source>
</evidence>
<dbReference type="PROSITE" id="PS50006">
    <property type="entry name" value="FHA_DOMAIN"/>
    <property type="match status" value="1"/>
</dbReference>
<dbReference type="GO" id="GO:0009002">
    <property type="term" value="F:serine-type D-Ala-D-Ala carboxypeptidase activity"/>
    <property type="evidence" value="ECO:0007669"/>
    <property type="project" value="UniProtKB-EC"/>
</dbReference>
<evidence type="ECO:0000313" key="10">
    <source>
        <dbReference type="EMBL" id="MCM1983476.1"/>
    </source>
</evidence>
<evidence type="ECO:0000256" key="2">
    <source>
        <dbReference type="ARBA" id="ARBA00022670"/>
    </source>
</evidence>
<evidence type="ECO:0000256" key="3">
    <source>
        <dbReference type="ARBA" id="ARBA00022676"/>
    </source>
</evidence>
<dbReference type="Gene3D" id="1.10.3810.10">
    <property type="entry name" value="Biosynthetic peptidoglycan transglycosylase-like"/>
    <property type="match status" value="1"/>
</dbReference>
<dbReference type="GO" id="GO:0006508">
    <property type="term" value="P:proteolysis"/>
    <property type="evidence" value="ECO:0007669"/>
    <property type="project" value="UniProtKB-KW"/>
</dbReference>
<dbReference type="InterPro" id="IPR000253">
    <property type="entry name" value="FHA_dom"/>
</dbReference>
<dbReference type="PANTHER" id="PTHR32282:SF31">
    <property type="entry name" value="PEPTIDOGLYCAN GLYCOSYLTRANSFERASE"/>
    <property type="match status" value="1"/>
</dbReference>
<dbReference type="Gene3D" id="2.60.200.20">
    <property type="match status" value="1"/>
</dbReference>
<evidence type="ECO:0000256" key="5">
    <source>
        <dbReference type="ARBA" id="ARBA00022801"/>
    </source>
</evidence>
<dbReference type="CDD" id="cd00060">
    <property type="entry name" value="FHA"/>
    <property type="match status" value="1"/>
</dbReference>
<evidence type="ECO:0000256" key="6">
    <source>
        <dbReference type="ARBA" id="ARBA00023268"/>
    </source>
</evidence>
<dbReference type="Pfam" id="PF00912">
    <property type="entry name" value="Transgly"/>
    <property type="match status" value="1"/>
</dbReference>
<dbReference type="Proteomes" id="UP000031561">
    <property type="component" value="Unassembled WGS sequence"/>
</dbReference>
<dbReference type="AlphaFoldDB" id="A0ABD4T476"/>
<dbReference type="SMART" id="SM00240">
    <property type="entry name" value="FHA"/>
    <property type="match status" value="1"/>
</dbReference>
<dbReference type="Pfam" id="PF00905">
    <property type="entry name" value="Transpeptidase"/>
    <property type="match status" value="1"/>
</dbReference>
<evidence type="ECO:0000256" key="7">
    <source>
        <dbReference type="ARBA" id="ARBA00034000"/>
    </source>
</evidence>
<dbReference type="GO" id="GO:0008955">
    <property type="term" value="F:peptidoglycan glycosyltransferase activity"/>
    <property type="evidence" value="ECO:0007669"/>
    <property type="project" value="UniProtKB-EC"/>
</dbReference>
<dbReference type="SUPFAM" id="SSF53955">
    <property type="entry name" value="Lysozyme-like"/>
    <property type="match status" value="1"/>
</dbReference>
<comment type="catalytic activity">
    <reaction evidence="8">
        <text>[GlcNAc-(1-&gt;4)-Mur2Ac(oyl-L-Ala-gamma-D-Glu-L-Lys-D-Ala-D-Ala)](n)-di-trans,octa-cis-undecaprenyl diphosphate + beta-D-GlcNAc-(1-&gt;4)-Mur2Ac(oyl-L-Ala-gamma-D-Glu-L-Lys-D-Ala-D-Ala)-di-trans,octa-cis-undecaprenyl diphosphate = [GlcNAc-(1-&gt;4)-Mur2Ac(oyl-L-Ala-gamma-D-Glu-L-Lys-D-Ala-D-Ala)](n+1)-di-trans,octa-cis-undecaprenyl diphosphate + di-trans,octa-cis-undecaprenyl diphosphate + H(+)</text>
        <dbReference type="Rhea" id="RHEA:23708"/>
        <dbReference type="Rhea" id="RHEA-COMP:9602"/>
        <dbReference type="Rhea" id="RHEA-COMP:9603"/>
        <dbReference type="ChEBI" id="CHEBI:15378"/>
        <dbReference type="ChEBI" id="CHEBI:58405"/>
        <dbReference type="ChEBI" id="CHEBI:60033"/>
        <dbReference type="ChEBI" id="CHEBI:78435"/>
        <dbReference type="EC" id="2.4.99.28"/>
    </reaction>
</comment>
<sequence>MASPSPQPQRTFLGNVSQLIRKQVHRRANFSKLVLRTNARVPKVYIQEGEGIKRDYPLLGDRYLLGRSSSSCDIVIKNPVVSQVHASIRRNPRYPKEFLLKDEKSTNGIFLKQRRIKELELRHQDVVTFGPADLENAVKIEFHDPPTPLARLLRTGFYGVTAVSALIGAAIAWEWQNVPVNPLPAFQQGPVIILARDGTSLTPERSKAHIENKSLNDFSPNVISALLASEDSRYYWHPGVDPIGTARALITNLRGGEIREGGSTVTQQLARSIYRDYVGTEDSIGRKIREAVVALKLETFYSKDFLLLQYLNNVYLGIYANGFEDAAQFYFDKSAQDLTVSEAATLVGILPAPNSFNPVQDYDAAIEYRDRVITRMAQQGRISRQEAARARRSRLEISPRARQQLQSTLAPYYYSYVFTELEDLLGQDLVNEGNFIVETGLDPRVQQLAEESLQRSIATDGAALGFSQGAVITLNFKSGEILAMVGGVDFQQSQFNRATQALRQPGSTFKLFAYAAAVNEGISPGKSYSCAPLTWQGFTYDGCRTGAASLNMFQGLALSENVLALRVAQDVGLDSTVAMAKRLGIESTLNPVPGLVLGQSEVTVLELSRAYAVVANGGRQTPALAIRKVFDAGDCTDFNQVSTCRVVFDQSQEAAKSLQVLDAGVAATMTQMLQGVVRGGTGGGAAIGLDEAGKTGTTNDSKDLWFVGYVPSRNLLTGVWLGNDDNAVTVGSSGQAAALWGDLMRRVVN</sequence>
<dbReference type="Gene3D" id="3.40.710.10">
    <property type="entry name" value="DD-peptidase/beta-lactamase superfamily"/>
    <property type="match status" value="1"/>
</dbReference>
<dbReference type="Pfam" id="PF00498">
    <property type="entry name" value="FHA"/>
    <property type="match status" value="1"/>
</dbReference>